<name>Q2SEF2_HAHCH</name>
<dbReference type="AntiFam" id="ANF00160">
    <property type="entry name" value="Shadow ORF (opposite NIK1)"/>
</dbReference>
<keyword evidence="2" id="KW-1185">Reference proteome</keyword>
<protein>
    <submittedName>
        <fullName evidence="1">Uncharacterized protein</fullName>
    </submittedName>
</protein>
<evidence type="ECO:0000313" key="1">
    <source>
        <dbReference type="EMBL" id="ABC30972.1"/>
    </source>
</evidence>
<proteinExistence type="predicted"/>
<reference evidence="1 2" key="1">
    <citation type="journal article" date="2005" name="Nucleic Acids Res.">
        <title>Genomic blueprint of Hahella chejuensis, a marine microbe producing an algicidal agent.</title>
        <authorList>
            <person name="Jeong H."/>
            <person name="Yim J.H."/>
            <person name="Lee C."/>
            <person name="Choi S.-H."/>
            <person name="Park Y.K."/>
            <person name="Yoon S.H."/>
            <person name="Hur C.-G."/>
            <person name="Kang H.-Y."/>
            <person name="Kim D."/>
            <person name="Lee H.H."/>
            <person name="Park K.H."/>
            <person name="Park S.-H."/>
            <person name="Park H.-S."/>
            <person name="Lee H.K."/>
            <person name="Oh T.K."/>
            <person name="Kim J.F."/>
        </authorList>
    </citation>
    <scope>NUCLEOTIDE SEQUENCE [LARGE SCALE GENOMIC DNA]</scope>
    <source>
        <strain evidence="1 2">KCTC 2396</strain>
    </source>
</reference>
<accession>Q2SEF2</accession>
<evidence type="ECO:0000313" key="2">
    <source>
        <dbReference type="Proteomes" id="UP000000238"/>
    </source>
</evidence>
<dbReference type="AlphaFoldDB" id="Q2SEF2"/>
<dbReference type="HOGENOM" id="CLU_1684106_0_0_6"/>
<sequence>MVKSRLIDDLQIVFHGVSGHANDQHRPYGCCFPPSRFRFSDPAGGDQTADAGKFDIHKYRPGRKLRRQLHALFAVIHGLTAIAGIFQDIQQQTPGGRVVFNNQNICRLSHRRLHNCFRPALRISFVRGGAQTSCQLAAKNRSIFSSRRGKFTGLVS</sequence>
<dbReference type="Proteomes" id="UP000000238">
    <property type="component" value="Chromosome"/>
</dbReference>
<gene>
    <name evidence="1" type="ordered locus">HCH_04266</name>
</gene>
<organism evidence="1 2">
    <name type="scientific">Hahella chejuensis (strain KCTC 2396)</name>
    <dbReference type="NCBI Taxonomy" id="349521"/>
    <lineage>
        <taxon>Bacteria</taxon>
        <taxon>Pseudomonadati</taxon>
        <taxon>Pseudomonadota</taxon>
        <taxon>Gammaproteobacteria</taxon>
        <taxon>Oceanospirillales</taxon>
        <taxon>Hahellaceae</taxon>
        <taxon>Hahella</taxon>
    </lineage>
</organism>
<dbReference type="KEGG" id="hch:HCH_04266"/>
<dbReference type="EMBL" id="CP000155">
    <property type="protein sequence ID" value="ABC30972.1"/>
    <property type="molecule type" value="Genomic_DNA"/>
</dbReference>